<evidence type="ECO:0000313" key="1">
    <source>
        <dbReference type="Proteomes" id="UP000095283"/>
    </source>
</evidence>
<organism evidence="1 2">
    <name type="scientific">Heterorhabditis bacteriophora</name>
    <name type="common">Entomopathogenic nematode worm</name>
    <dbReference type="NCBI Taxonomy" id="37862"/>
    <lineage>
        <taxon>Eukaryota</taxon>
        <taxon>Metazoa</taxon>
        <taxon>Ecdysozoa</taxon>
        <taxon>Nematoda</taxon>
        <taxon>Chromadorea</taxon>
        <taxon>Rhabditida</taxon>
        <taxon>Rhabditina</taxon>
        <taxon>Rhabditomorpha</taxon>
        <taxon>Strongyloidea</taxon>
        <taxon>Heterorhabditidae</taxon>
        <taxon>Heterorhabditis</taxon>
    </lineage>
</organism>
<dbReference type="Proteomes" id="UP000095283">
    <property type="component" value="Unplaced"/>
</dbReference>
<reference evidence="2" key="1">
    <citation type="submission" date="2016-11" db="UniProtKB">
        <authorList>
            <consortium name="WormBaseParasite"/>
        </authorList>
    </citation>
    <scope>IDENTIFICATION</scope>
</reference>
<proteinExistence type="predicted"/>
<keyword evidence="1" id="KW-1185">Reference proteome</keyword>
<name>A0A1I7W7M5_HETBA</name>
<dbReference type="AlphaFoldDB" id="A0A1I7W7M5"/>
<dbReference type="WBParaSite" id="Hba_00646">
    <property type="protein sequence ID" value="Hba_00646"/>
    <property type="gene ID" value="Hba_00646"/>
</dbReference>
<evidence type="ECO:0000313" key="2">
    <source>
        <dbReference type="WBParaSite" id="Hba_00646"/>
    </source>
</evidence>
<protein>
    <submittedName>
        <fullName evidence="2">Kinesin motor domain-containing protein</fullName>
    </submittedName>
</protein>
<sequence length="49" mass="5446">MLTLAPRIPTSAGGTRRDSVKANGIVISKNMERTEYNPVEATVFNNYFD</sequence>
<accession>A0A1I7W7M5</accession>